<evidence type="ECO:0000313" key="3">
    <source>
        <dbReference type="EnsemblPlants" id="AES69235"/>
    </source>
</evidence>
<reference evidence="2 4" key="2">
    <citation type="journal article" date="2014" name="BMC Genomics">
        <title>An improved genome release (version Mt4.0) for the model legume Medicago truncatula.</title>
        <authorList>
            <person name="Tang H."/>
            <person name="Krishnakumar V."/>
            <person name="Bidwell S."/>
            <person name="Rosen B."/>
            <person name="Chan A."/>
            <person name="Zhou S."/>
            <person name="Gentzbittel L."/>
            <person name="Childs K.L."/>
            <person name="Yandell M."/>
            <person name="Gundlach H."/>
            <person name="Mayer K.F."/>
            <person name="Schwartz D.C."/>
            <person name="Town C.D."/>
        </authorList>
    </citation>
    <scope>GENOME REANNOTATION</scope>
    <source>
        <strain evidence="3 4">cv. Jemalong A17</strain>
    </source>
</reference>
<name>G7IZ99_MEDTR</name>
<evidence type="ECO:0000313" key="4">
    <source>
        <dbReference type="Proteomes" id="UP000002051"/>
    </source>
</evidence>
<keyword evidence="2" id="KW-0472">Membrane</keyword>
<evidence type="ECO:0000256" key="1">
    <source>
        <dbReference type="SAM" id="SignalP"/>
    </source>
</evidence>
<dbReference type="EnsemblPlants" id="AES69235">
    <property type="protein sequence ID" value="AES69235"/>
    <property type="gene ID" value="MTR_3g025750"/>
</dbReference>
<sequence length="54" mass="6257">MSFMKRVLLFIFYSIHLINPSATLSLPHIKFYEDKSEKLVMGVDSVTLQLLIDL</sequence>
<dbReference type="Proteomes" id="UP000002051">
    <property type="component" value="Chromosome 3"/>
</dbReference>
<organism evidence="2 4">
    <name type="scientific">Medicago truncatula</name>
    <name type="common">Barrel medic</name>
    <name type="synonym">Medicago tribuloides</name>
    <dbReference type="NCBI Taxonomy" id="3880"/>
    <lineage>
        <taxon>Eukaryota</taxon>
        <taxon>Viridiplantae</taxon>
        <taxon>Streptophyta</taxon>
        <taxon>Embryophyta</taxon>
        <taxon>Tracheophyta</taxon>
        <taxon>Spermatophyta</taxon>
        <taxon>Magnoliopsida</taxon>
        <taxon>eudicotyledons</taxon>
        <taxon>Gunneridae</taxon>
        <taxon>Pentapetalae</taxon>
        <taxon>rosids</taxon>
        <taxon>fabids</taxon>
        <taxon>Fabales</taxon>
        <taxon>Fabaceae</taxon>
        <taxon>Papilionoideae</taxon>
        <taxon>50 kb inversion clade</taxon>
        <taxon>NPAAA clade</taxon>
        <taxon>Hologalegina</taxon>
        <taxon>IRL clade</taxon>
        <taxon>Trifolieae</taxon>
        <taxon>Medicago</taxon>
    </lineage>
</organism>
<dbReference type="HOGENOM" id="CLU_3053370_0_0_1"/>
<feature type="chain" id="PRO_5014572568" evidence="1">
    <location>
        <begin position="24"/>
        <end position="54"/>
    </location>
</feature>
<protein>
    <submittedName>
        <fullName evidence="2">Transmembrane protein, putative</fullName>
    </submittedName>
</protein>
<dbReference type="AlphaFoldDB" id="G7IZ99"/>
<keyword evidence="2" id="KW-0812">Transmembrane</keyword>
<proteinExistence type="predicted"/>
<keyword evidence="1" id="KW-0732">Signal</keyword>
<reference evidence="3" key="3">
    <citation type="submission" date="2015-04" db="UniProtKB">
        <authorList>
            <consortium name="EnsemblPlants"/>
        </authorList>
    </citation>
    <scope>IDENTIFICATION</scope>
    <source>
        <strain evidence="3">cv. Jemalong A17</strain>
    </source>
</reference>
<gene>
    <name evidence="2" type="ordered locus">MTR_3g025750</name>
</gene>
<reference evidence="2 4" key="1">
    <citation type="journal article" date="2011" name="Nature">
        <title>The Medicago genome provides insight into the evolution of rhizobial symbioses.</title>
        <authorList>
            <person name="Young N.D."/>
            <person name="Debelle F."/>
            <person name="Oldroyd G.E."/>
            <person name="Geurts R."/>
            <person name="Cannon S.B."/>
            <person name="Udvardi M.K."/>
            <person name="Benedito V.A."/>
            <person name="Mayer K.F."/>
            <person name="Gouzy J."/>
            <person name="Schoof H."/>
            <person name="Van de Peer Y."/>
            <person name="Proost S."/>
            <person name="Cook D.R."/>
            <person name="Meyers B.C."/>
            <person name="Spannagl M."/>
            <person name="Cheung F."/>
            <person name="De Mita S."/>
            <person name="Krishnakumar V."/>
            <person name="Gundlach H."/>
            <person name="Zhou S."/>
            <person name="Mudge J."/>
            <person name="Bharti A.K."/>
            <person name="Murray J.D."/>
            <person name="Naoumkina M.A."/>
            <person name="Rosen B."/>
            <person name="Silverstein K.A."/>
            <person name="Tang H."/>
            <person name="Rombauts S."/>
            <person name="Zhao P.X."/>
            <person name="Zhou P."/>
            <person name="Barbe V."/>
            <person name="Bardou P."/>
            <person name="Bechner M."/>
            <person name="Bellec A."/>
            <person name="Berger A."/>
            <person name="Berges H."/>
            <person name="Bidwell S."/>
            <person name="Bisseling T."/>
            <person name="Choisne N."/>
            <person name="Couloux A."/>
            <person name="Denny R."/>
            <person name="Deshpande S."/>
            <person name="Dai X."/>
            <person name="Doyle J.J."/>
            <person name="Dudez A.M."/>
            <person name="Farmer A.D."/>
            <person name="Fouteau S."/>
            <person name="Franken C."/>
            <person name="Gibelin C."/>
            <person name="Gish J."/>
            <person name="Goldstein S."/>
            <person name="Gonzalez A.J."/>
            <person name="Green P.J."/>
            <person name="Hallab A."/>
            <person name="Hartog M."/>
            <person name="Hua A."/>
            <person name="Humphray S.J."/>
            <person name="Jeong D.H."/>
            <person name="Jing Y."/>
            <person name="Jocker A."/>
            <person name="Kenton S.M."/>
            <person name="Kim D.J."/>
            <person name="Klee K."/>
            <person name="Lai H."/>
            <person name="Lang C."/>
            <person name="Lin S."/>
            <person name="Macmil S.L."/>
            <person name="Magdelenat G."/>
            <person name="Matthews L."/>
            <person name="McCorrison J."/>
            <person name="Monaghan E.L."/>
            <person name="Mun J.H."/>
            <person name="Najar F.Z."/>
            <person name="Nicholson C."/>
            <person name="Noirot C."/>
            <person name="O'Bleness M."/>
            <person name="Paule C.R."/>
            <person name="Poulain J."/>
            <person name="Prion F."/>
            <person name="Qin B."/>
            <person name="Qu C."/>
            <person name="Retzel E.F."/>
            <person name="Riddle C."/>
            <person name="Sallet E."/>
            <person name="Samain S."/>
            <person name="Samson N."/>
            <person name="Sanders I."/>
            <person name="Saurat O."/>
            <person name="Scarpelli C."/>
            <person name="Schiex T."/>
            <person name="Segurens B."/>
            <person name="Severin A.J."/>
            <person name="Sherrier D.J."/>
            <person name="Shi R."/>
            <person name="Sims S."/>
            <person name="Singer S.R."/>
            <person name="Sinharoy S."/>
            <person name="Sterck L."/>
            <person name="Viollet A."/>
            <person name="Wang B.B."/>
            <person name="Wang K."/>
            <person name="Wang M."/>
            <person name="Wang X."/>
            <person name="Warfsmann J."/>
            <person name="Weissenbach J."/>
            <person name="White D.D."/>
            <person name="White J.D."/>
            <person name="Wiley G.B."/>
            <person name="Wincker P."/>
            <person name="Xing Y."/>
            <person name="Yang L."/>
            <person name="Yao Z."/>
            <person name="Ying F."/>
            <person name="Zhai J."/>
            <person name="Zhou L."/>
            <person name="Zuber A."/>
            <person name="Denarie J."/>
            <person name="Dixon R.A."/>
            <person name="May G.D."/>
            <person name="Schwartz D.C."/>
            <person name="Rogers J."/>
            <person name="Quetier F."/>
            <person name="Town C.D."/>
            <person name="Roe B.A."/>
        </authorList>
    </citation>
    <scope>NUCLEOTIDE SEQUENCE [LARGE SCALE GENOMIC DNA]</scope>
    <source>
        <strain evidence="2">A17</strain>
        <strain evidence="3 4">cv. Jemalong A17</strain>
    </source>
</reference>
<evidence type="ECO:0000313" key="2">
    <source>
        <dbReference type="EMBL" id="AES69235.1"/>
    </source>
</evidence>
<dbReference type="EMBL" id="CM001219">
    <property type="protein sequence ID" value="AES69235.1"/>
    <property type="molecule type" value="Genomic_DNA"/>
</dbReference>
<accession>G7IZ99</accession>
<dbReference type="PaxDb" id="3880-AES69235"/>
<keyword evidence="4" id="KW-1185">Reference proteome</keyword>
<feature type="signal peptide" evidence="1">
    <location>
        <begin position="1"/>
        <end position="23"/>
    </location>
</feature>